<reference evidence="2" key="1">
    <citation type="journal article" date="2020" name="Nat. Commun.">
        <title>Large-scale genome sequencing of mycorrhizal fungi provides insights into the early evolution of symbiotic traits.</title>
        <authorList>
            <person name="Miyauchi S."/>
            <person name="Kiss E."/>
            <person name="Kuo A."/>
            <person name="Drula E."/>
            <person name="Kohler A."/>
            <person name="Sanchez-Garcia M."/>
            <person name="Morin E."/>
            <person name="Andreopoulos B."/>
            <person name="Barry K.W."/>
            <person name="Bonito G."/>
            <person name="Buee M."/>
            <person name="Carver A."/>
            <person name="Chen C."/>
            <person name="Cichocki N."/>
            <person name="Clum A."/>
            <person name="Culley D."/>
            <person name="Crous P.W."/>
            <person name="Fauchery L."/>
            <person name="Girlanda M."/>
            <person name="Hayes R.D."/>
            <person name="Keri Z."/>
            <person name="LaButti K."/>
            <person name="Lipzen A."/>
            <person name="Lombard V."/>
            <person name="Magnuson J."/>
            <person name="Maillard F."/>
            <person name="Murat C."/>
            <person name="Nolan M."/>
            <person name="Ohm R.A."/>
            <person name="Pangilinan J."/>
            <person name="Pereira M.F."/>
            <person name="Perotto S."/>
            <person name="Peter M."/>
            <person name="Pfister S."/>
            <person name="Riley R."/>
            <person name="Sitrit Y."/>
            <person name="Stielow J.B."/>
            <person name="Szollosi G."/>
            <person name="Zifcakova L."/>
            <person name="Stursova M."/>
            <person name="Spatafora J.W."/>
            <person name="Tedersoo L."/>
            <person name="Vaario L.M."/>
            <person name="Yamada A."/>
            <person name="Yan M."/>
            <person name="Wang P."/>
            <person name="Xu J."/>
            <person name="Bruns T."/>
            <person name="Baldrian P."/>
            <person name="Vilgalys R."/>
            <person name="Dunand C."/>
            <person name="Henrissat B."/>
            <person name="Grigoriev I.V."/>
            <person name="Hibbett D."/>
            <person name="Nagy L.G."/>
            <person name="Martin F.M."/>
        </authorList>
    </citation>
    <scope>NUCLEOTIDE SEQUENCE</scope>
    <source>
        <strain evidence="2">UH-Tt-Lm1</strain>
    </source>
</reference>
<keyword evidence="3" id="KW-1185">Reference proteome</keyword>
<dbReference type="EMBL" id="WIUZ02000002">
    <property type="protein sequence ID" value="KAF9791276.1"/>
    <property type="molecule type" value="Genomic_DNA"/>
</dbReference>
<dbReference type="Proteomes" id="UP000736335">
    <property type="component" value="Unassembled WGS sequence"/>
</dbReference>
<evidence type="ECO:0000313" key="2">
    <source>
        <dbReference type="EMBL" id="KAF9791276.1"/>
    </source>
</evidence>
<name>A0A9P6HQ48_9AGAM</name>
<reference evidence="2" key="2">
    <citation type="submission" date="2020-11" db="EMBL/GenBank/DDBJ databases">
        <authorList>
            <consortium name="DOE Joint Genome Institute"/>
            <person name="Kuo A."/>
            <person name="Miyauchi S."/>
            <person name="Kiss E."/>
            <person name="Drula E."/>
            <person name="Kohler A."/>
            <person name="Sanchez-Garcia M."/>
            <person name="Andreopoulos B."/>
            <person name="Barry K.W."/>
            <person name="Bonito G."/>
            <person name="Buee M."/>
            <person name="Carver A."/>
            <person name="Chen C."/>
            <person name="Cichocki N."/>
            <person name="Clum A."/>
            <person name="Culley D."/>
            <person name="Crous P.W."/>
            <person name="Fauchery L."/>
            <person name="Girlanda M."/>
            <person name="Hayes R."/>
            <person name="Keri Z."/>
            <person name="Labutti K."/>
            <person name="Lipzen A."/>
            <person name="Lombard V."/>
            <person name="Magnuson J."/>
            <person name="Maillard F."/>
            <person name="Morin E."/>
            <person name="Murat C."/>
            <person name="Nolan M."/>
            <person name="Ohm R."/>
            <person name="Pangilinan J."/>
            <person name="Pereira M."/>
            <person name="Perotto S."/>
            <person name="Peter M."/>
            <person name="Riley R."/>
            <person name="Sitrit Y."/>
            <person name="Stielow B."/>
            <person name="Szollosi G."/>
            <person name="Zifcakova L."/>
            <person name="Stursova M."/>
            <person name="Spatafora J.W."/>
            <person name="Tedersoo L."/>
            <person name="Vaario L.-M."/>
            <person name="Yamada A."/>
            <person name="Yan M."/>
            <person name="Wang P."/>
            <person name="Xu J."/>
            <person name="Bruns T."/>
            <person name="Baldrian P."/>
            <person name="Vilgalys R."/>
            <person name="Henrissat B."/>
            <person name="Grigoriev I.V."/>
            <person name="Hibbett D."/>
            <person name="Nagy L.G."/>
            <person name="Martin F.M."/>
        </authorList>
    </citation>
    <scope>NUCLEOTIDE SEQUENCE</scope>
    <source>
        <strain evidence="2">UH-Tt-Lm1</strain>
    </source>
</reference>
<proteinExistence type="predicted"/>
<dbReference type="AlphaFoldDB" id="A0A9P6HQ48"/>
<sequence>MRSPIVPQLSYIPGYCFVCTPDTYWNQRVLRTENTVPWIHKPHRKIPMSHSVFSGRPRPASGEFESAPASTADFKRRRRSLAWRADKSSCRSDVSCETMYRAGLIDVMCIDVCTAEAENLEVALGHAMKGSYTAERVSGGGMLICHDMRLMKGRCTGVKTGMRREPFPERLAHLVVAPTATKLDYVTLNQRLWLEVKVVSRSTRRELSSSRASRGVGRRYSSLCYVGERPSMKLTGRASRPNVHDLSPRKRART</sequence>
<gene>
    <name evidence="2" type="ORF">BJ322DRAFT_1040828</name>
</gene>
<evidence type="ECO:0000313" key="3">
    <source>
        <dbReference type="Proteomes" id="UP000736335"/>
    </source>
</evidence>
<protein>
    <submittedName>
        <fullName evidence="2">Uncharacterized protein</fullName>
    </submittedName>
</protein>
<feature type="region of interest" description="Disordered" evidence="1">
    <location>
        <begin position="234"/>
        <end position="254"/>
    </location>
</feature>
<comment type="caution">
    <text evidence="2">The sequence shown here is derived from an EMBL/GenBank/DDBJ whole genome shotgun (WGS) entry which is preliminary data.</text>
</comment>
<accession>A0A9P6HQ48</accession>
<evidence type="ECO:0000256" key="1">
    <source>
        <dbReference type="SAM" id="MobiDB-lite"/>
    </source>
</evidence>
<organism evidence="2 3">
    <name type="scientific">Thelephora terrestris</name>
    <dbReference type="NCBI Taxonomy" id="56493"/>
    <lineage>
        <taxon>Eukaryota</taxon>
        <taxon>Fungi</taxon>
        <taxon>Dikarya</taxon>
        <taxon>Basidiomycota</taxon>
        <taxon>Agaricomycotina</taxon>
        <taxon>Agaricomycetes</taxon>
        <taxon>Thelephorales</taxon>
        <taxon>Thelephoraceae</taxon>
        <taxon>Thelephora</taxon>
    </lineage>
</organism>